<protein>
    <submittedName>
        <fullName evidence="3">Uncharacterized protein</fullName>
    </submittedName>
</protein>
<accession>A0A8C4N4E0</accession>
<proteinExistence type="predicted"/>
<feature type="coiled-coil region" evidence="1">
    <location>
        <begin position="72"/>
        <end position="119"/>
    </location>
</feature>
<feature type="region of interest" description="Disordered" evidence="2">
    <location>
        <begin position="2997"/>
        <end position="3021"/>
    </location>
</feature>
<sequence>MNFVVKIYRNPMWSFREEVESISGRTDGGRMDGRMDDAPSHKLPGSTFRLARSSRGECEKADVEECGVHPCVESHQNLIQALQKKIEENSQQVQNLIKREDLCRRLKLLSDEQMNLEEEKGMVLPEACECHETGVQVNITQPCAEAAVQTGVNGDLGEISVFSRVDCSSYISDPKAADEVCSTVHKVMNKASPLISALSGSGSNIYSGMCEHIGEAHVKHLRHCNGGVTKARTMREGKFGDQLDSSSSTKSPKQVIRAIDNLNASQDSVSVQGEGGYIASQADLNAKYTKGVDLEGSRCKILESDDDSCPNGCQSRVEKLSTSLLPVLKRQDDFVKVMPRLEKTPNQVEDSPTAELTPHHVVNTVMASMPRSLTKDPAKAALQPGMGVPAEAVFAEGPTKPSWSCATNLKHIHNAFQGQALDAKYNIPQRWLNEKPSHPFASPMKPNGRMMRRTCSEDCLLTVSSAYVKNMKSPTTSRECDVINHQSELMHLGGERVLTKEYKQLQSCDAQQRFDSKVNHTTKRKCKAPLIPSINPKMKPVKRKEKCIQMPLKPLHFPSSRNQMATHSWCNDEDRNGCDVKTNVELAVVDRDPSLPTTTVADFSYRQPFVVENLHKNSNDDFQNEHLLNNTLCSDVLKMTTFELEPRDHCHWSQQDPDVPQKPTFCASGGMNAELVGEHFVENPLEQSNLNYHSISVDKETDPAGSWCAQDTPVQGQGFIPVEYSPQPCAMAGKLSQRCCNFPADICNMNCYTSGLDAQDSVDTSDASSNDDQFSVDSLILKCRNMLDDTMCIEKLSDDMSDDSLMESDKEYDDIGSIPKQRSLSLPSLLNGTWKCANFEFSPWESIFDQKEDVPVEFHWTNSTLSTENAFTFNSISRGKECQDEVLSCGTDGYDRVAPAVPKVMNSKNVSSQKAFHSSLASLSSLAESAQSTSCCINKSSCKFHKKFQNWQQKLDQASNGVQCNITASVEPDRSFHPQCKLCHHADETKNICLLSQEKALLCVPAEEGHSLPTQIHPVMWNEKAANSFTTEENSKGIFTWQDEKLDSKNGENEHKLCQTHWVDYASKDSGYSSSETLLEVADSSETSSVNSCAEPDSQRSLENHIVRLCTHPDIYFPRHCIKRTICPAETVFIDEPCATCNTRSSCKLHRGECLKIDADQYNEKQQNETLSFQSAEHHFLEYLSNDVNSESLGHDEDRCSFESAEEDIDCKLGSADNSTPFLSKVSVKGLNSDVFISRRGKTDHESISKEKYQQLTTGAKTPNLPSLTMDCLDVETSNLSPKASNDFLAGNSNESEIAKPKETCEQLVNCGFLSNEDEVELDAHHTFILCSDASVRTQHFRPKTNMCQENCARADILSQCYIVHPLLNRSNKESILPLLDIPNVNLKLLSRSDEGGFVGEKYPHSLDNLEALKANHMPDCTSGKTNCRATNTAQECTLKQETSKSLLDVLRSAEDLRKQEQHPHEIESNVCISCDMTRNVIKFSQARAAQIALGDAENGRSREMASCQISHEQMLQDSEGQRSQNTLELLKAKNDDESFHPCETLQNPHNQLDYHTGAKSCTSVMPSNKNRCGGIEPHLETYLIDCGRLERDCETCSSADSEVENHTEQEINTLGLGKNLIIKKEEIQSWSTVNRQLGSNKCLLNASNMKEISCTGQCGELTESANVKKLFFTDTSFAKTETSGSLISQKEAYVDHLQSSCNDASYSRIDEKILQQSHCGQSGDIDHVRNVADVEAKHHQNMHSGTIDSASLTLLTPQIKITRLLNEEDSGGDHFNAVQEEKNADIDDTHLTSTEWSRRRLLATKKHTEPNLPSTYFTENSGVDFTSAFCYDSTSEQEMIIPQETAWLILPKEGRTNIKQQQNVQNYDGIATNEMVVQNGNDSVSSVCVPRQASTSFGPHECLEHASLPSNPKRHNEGKEYTGINKRENEDDVMKTDATGPFQEQPWLVKSKSSLPDAKADQNIILANTNHWAITNEIISATLQHVVSPEVLVDLSCVPASANVDETKSPDQETLVTPCQRRWISSDMETVTKNHSEAEVTVNGKSVLENQIALVVENGCIRDVCNEYLSMENSDIDALACYDSQNGHGEKQIITGLKVEAMNASKTLFSKITASENANLEVSVTNVRQIMEKQSSGIPEEQINCVCTQRLKTPVSQADASFEVYIGMDSIKQTSFGYVEDQKKVPASGECEYTTMSSATCDDSDMSFRIAKETNKQTLTASNLPGCTNCQADGNVVMSFSRAIDADDHCLDCKSSCDEAADTTKGLFECNRDFIKHTCASNRRTNDKTLAQAISNLISNTVTLESCHKHNNQVVSVFEECGGMSAPLAYCQNDTFHTISNKPSESCGSIQPCNIAISYISSGGNPHHLKQGSTSCPTCNDNGLNCSGVPLCSQLCVNSSSKPVFMTTQNVEEMGILSFSPFRETTERQPIKDSHDCGFIHTLASNDITEDVGQISATGCLANRLEGCEKIEHNLPCQVAITLRSTTSSNVEGACKRGLQSCELKESCGLSISSQKESFFSPASWQSHFSQQHLLSLQNLPQDASQMINAMEILENATHPQSNLCHPVQNFGASTVDCNLSSCTLKVPDSKVCTTGLKIQTNCKNATAVEMKGEKLEGESFNMESSYTQEHKSEHEFQSKLSTSPCVNVQSDLTCGTFGDYLQHLPRMSESIAMLTKQKLMVGASLYLPHSSRSSSGGTDSECGIQDAVTAQICNTCIAPHTGLWKEFPTLFQSRCFDCGANLRLQSTPSLPLRKMELYFSDCDQHVSSYIKGFKCTMLVDCILMDQISRHSSADIPWHPQLKKHCHFQNIDLPEEMPLNLHWFLKNCRSDLGVMFHKNHSQSIWSNGTPSEMHHSIEPPCKLFHKEATCFVANHAQESIFGGWTEVQSFALGVNSDKAIEFLVKDSSESQDENLNDCCIPIKPTPLVNEKHFLPVARQGGCPLSVVHCGCGISWKTTPNFHKSSEIPCSHANNDAHYSARSECSKKSSPHAFWTSRQQDLHSHQNETQHGGKINIPPSKDTRLGPALLSLALCKPSLSIELSEAKLNYGLGQTDALLRSLDEEGLVEVRRSSPRSLHSNKAGAVEVRRYRRSRSLSPHVSTRRIQTNALANATESASLSSSSSELHCITAANWRNKTPQVKVPLMTKLV</sequence>
<evidence type="ECO:0000256" key="1">
    <source>
        <dbReference type="SAM" id="Coils"/>
    </source>
</evidence>
<keyword evidence="1" id="KW-0175">Coiled coil</keyword>
<dbReference type="Proteomes" id="UP000694388">
    <property type="component" value="Unplaced"/>
</dbReference>
<name>A0A8C4N4E0_EPTBU</name>
<feature type="compositionally biased region" description="Basic and acidic residues" evidence="2">
    <location>
        <begin position="27"/>
        <end position="40"/>
    </location>
</feature>
<keyword evidence="4" id="KW-1185">Reference proteome</keyword>
<reference evidence="3" key="2">
    <citation type="submission" date="2025-09" db="UniProtKB">
        <authorList>
            <consortium name="Ensembl"/>
        </authorList>
    </citation>
    <scope>IDENTIFICATION</scope>
</reference>
<dbReference type="Ensembl" id="ENSEBUT00000001421.1">
    <property type="protein sequence ID" value="ENSEBUP00000001103.1"/>
    <property type="gene ID" value="ENSEBUG00000001043.1"/>
</dbReference>
<reference evidence="3" key="1">
    <citation type="submission" date="2025-08" db="UniProtKB">
        <authorList>
            <consortium name="Ensembl"/>
        </authorList>
    </citation>
    <scope>IDENTIFICATION</scope>
</reference>
<evidence type="ECO:0000256" key="2">
    <source>
        <dbReference type="SAM" id="MobiDB-lite"/>
    </source>
</evidence>
<evidence type="ECO:0000313" key="4">
    <source>
        <dbReference type="Proteomes" id="UP000694388"/>
    </source>
</evidence>
<organism evidence="3 4">
    <name type="scientific">Eptatretus burgeri</name>
    <name type="common">Inshore hagfish</name>
    <dbReference type="NCBI Taxonomy" id="7764"/>
    <lineage>
        <taxon>Eukaryota</taxon>
        <taxon>Metazoa</taxon>
        <taxon>Chordata</taxon>
        <taxon>Craniata</taxon>
        <taxon>Vertebrata</taxon>
        <taxon>Cyclostomata</taxon>
        <taxon>Myxini</taxon>
        <taxon>Myxiniformes</taxon>
        <taxon>Myxinidae</taxon>
        <taxon>Eptatretinae</taxon>
        <taxon>Eptatretus</taxon>
    </lineage>
</organism>
<feature type="region of interest" description="Disordered" evidence="2">
    <location>
        <begin position="23"/>
        <end position="45"/>
    </location>
</feature>
<evidence type="ECO:0000313" key="3">
    <source>
        <dbReference type="Ensembl" id="ENSEBUP00000001103.1"/>
    </source>
</evidence>